<dbReference type="eggNOG" id="KOG1270">
    <property type="taxonomic scope" value="Eukaryota"/>
</dbReference>
<dbReference type="RefSeq" id="XP_002544936.1">
    <property type="nucleotide sequence ID" value="XM_002544890.1"/>
</dbReference>
<name>C4JNY3_UNCRE</name>
<organism evidence="1 2">
    <name type="scientific">Uncinocarpus reesii (strain UAMH 1704)</name>
    <dbReference type="NCBI Taxonomy" id="336963"/>
    <lineage>
        <taxon>Eukaryota</taxon>
        <taxon>Fungi</taxon>
        <taxon>Dikarya</taxon>
        <taxon>Ascomycota</taxon>
        <taxon>Pezizomycotina</taxon>
        <taxon>Eurotiomycetes</taxon>
        <taxon>Eurotiomycetidae</taxon>
        <taxon>Onygenales</taxon>
        <taxon>Onygenaceae</taxon>
        <taxon>Uncinocarpus</taxon>
    </lineage>
</organism>
<dbReference type="EMBL" id="CH476616">
    <property type="protein sequence ID" value="EEP79607.1"/>
    <property type="molecule type" value="Genomic_DNA"/>
</dbReference>
<dbReference type="Proteomes" id="UP000002058">
    <property type="component" value="Unassembled WGS sequence"/>
</dbReference>
<sequence>MAHHHHHHHHHHHEGHSAGIASKNEAYWSENAETIFDQDWIRALGLQIETHLKENLAWMGIDPKQNEGKKMLDYACGDGLLSHVCHYPIQNCVRCQPRIRQWVNHS</sequence>
<dbReference type="GeneID" id="8441053"/>
<dbReference type="HOGENOM" id="CLU_2225157_0_0_1"/>
<dbReference type="InParanoid" id="C4JNY3"/>
<evidence type="ECO:0008006" key="3">
    <source>
        <dbReference type="Google" id="ProtNLM"/>
    </source>
</evidence>
<dbReference type="AlphaFoldDB" id="C4JNY3"/>
<accession>C4JNY3</accession>
<dbReference type="KEGG" id="ure:UREG_04453"/>
<evidence type="ECO:0000313" key="2">
    <source>
        <dbReference type="Proteomes" id="UP000002058"/>
    </source>
</evidence>
<protein>
    <recommendedName>
        <fullName evidence="3">Methyltransferase domain-containing protein</fullName>
    </recommendedName>
</protein>
<dbReference type="STRING" id="336963.C4JNY3"/>
<dbReference type="VEuPathDB" id="FungiDB:UREG_04453"/>
<dbReference type="OrthoDB" id="66144at2759"/>
<keyword evidence="2" id="KW-1185">Reference proteome</keyword>
<reference evidence="2" key="1">
    <citation type="journal article" date="2009" name="Genome Res.">
        <title>Comparative genomic analyses of the human fungal pathogens Coccidioides and their relatives.</title>
        <authorList>
            <person name="Sharpton T.J."/>
            <person name="Stajich J.E."/>
            <person name="Rounsley S.D."/>
            <person name="Gardner M.J."/>
            <person name="Wortman J.R."/>
            <person name="Jordar V.S."/>
            <person name="Maiti R."/>
            <person name="Kodira C.D."/>
            <person name="Neafsey D.E."/>
            <person name="Zeng Q."/>
            <person name="Hung C.-Y."/>
            <person name="McMahan C."/>
            <person name="Muszewska A."/>
            <person name="Grynberg M."/>
            <person name="Mandel M.A."/>
            <person name="Kellner E.M."/>
            <person name="Barker B.M."/>
            <person name="Galgiani J.N."/>
            <person name="Orbach M.J."/>
            <person name="Kirkland T.N."/>
            <person name="Cole G.T."/>
            <person name="Henn M.R."/>
            <person name="Birren B.W."/>
            <person name="Taylor J.W."/>
        </authorList>
    </citation>
    <scope>NUCLEOTIDE SEQUENCE [LARGE SCALE GENOMIC DNA]</scope>
    <source>
        <strain evidence="2">UAMH 1704</strain>
    </source>
</reference>
<proteinExistence type="predicted"/>
<evidence type="ECO:0000313" key="1">
    <source>
        <dbReference type="EMBL" id="EEP79607.1"/>
    </source>
</evidence>
<gene>
    <name evidence="1" type="ORF">UREG_04453</name>
</gene>